<evidence type="ECO:0000256" key="1">
    <source>
        <dbReference type="SAM" id="MobiDB-lite"/>
    </source>
</evidence>
<dbReference type="EMBL" id="LGUV01000233">
    <property type="protein sequence ID" value="KOG50101.1"/>
    <property type="molecule type" value="Genomic_DNA"/>
</dbReference>
<sequence>MTVTVLTEGVRFLYEQAGALLARRRERAAEVGTAEEGAAGEGAAEESSPTPPAVAEPRELPAADPVLVERFEAELRGLRADLHEYASGVDPVTTTDRELLGRVDALRRVLEAIYGTPLLFTGEPAAPQAPTVVRGRVDTDEVAGYVAAVRAERPTGTIEGHVRARRVEQGGEAVGVDLGPGPRTRS</sequence>
<gene>
    <name evidence="2" type="ORF">ADK75_18145</name>
</gene>
<dbReference type="Proteomes" id="UP000037084">
    <property type="component" value="Unassembled WGS sequence"/>
</dbReference>
<dbReference type="AlphaFoldDB" id="A0A0L8MI80"/>
<organism evidence="2">
    <name type="scientific">Streptomyces virginiae</name>
    <name type="common">Streptomyces cinnamonensis</name>
    <dbReference type="NCBI Taxonomy" id="1961"/>
    <lineage>
        <taxon>Bacteria</taxon>
        <taxon>Bacillati</taxon>
        <taxon>Actinomycetota</taxon>
        <taxon>Actinomycetes</taxon>
        <taxon>Kitasatosporales</taxon>
        <taxon>Streptomycetaceae</taxon>
        <taxon>Streptomyces</taxon>
    </lineage>
</organism>
<comment type="caution">
    <text evidence="2">The sequence shown here is derived from an EMBL/GenBank/DDBJ whole genome shotgun (WGS) entry which is preliminary data.</text>
</comment>
<feature type="compositionally biased region" description="Low complexity" evidence="1">
    <location>
        <begin position="30"/>
        <end position="46"/>
    </location>
</feature>
<feature type="region of interest" description="Disordered" evidence="1">
    <location>
        <begin position="29"/>
        <end position="61"/>
    </location>
</feature>
<proteinExistence type="predicted"/>
<protein>
    <submittedName>
        <fullName evidence="2">Uncharacterized protein</fullName>
    </submittedName>
</protein>
<accession>A0A0L8MI80</accession>
<name>A0A0L8MI80_STRVG</name>
<evidence type="ECO:0000313" key="2">
    <source>
        <dbReference type="EMBL" id="KOG50101.1"/>
    </source>
</evidence>
<reference evidence="2" key="1">
    <citation type="submission" date="2015-07" db="EMBL/GenBank/DDBJ databases">
        <title>MeaNS - Measles Nucleotide Surveillance Program.</title>
        <authorList>
            <person name="Tran T."/>
            <person name="Druce J."/>
        </authorList>
    </citation>
    <scope>NUCLEOTIDE SEQUENCE</scope>
    <source>
        <strain evidence="2">NRRL B-1447</strain>
    </source>
</reference>
<dbReference type="PATRIC" id="fig|1961.12.peg.4132"/>